<reference evidence="2 3" key="1">
    <citation type="submission" date="2014-03" db="EMBL/GenBank/DDBJ databases">
        <title>Genomics of Bifidobacteria.</title>
        <authorList>
            <person name="Ventura M."/>
            <person name="Milani C."/>
            <person name="Lugli G.A."/>
        </authorList>
    </citation>
    <scope>NUCLEOTIDE SEQUENCE [LARGE SCALE GENOMIC DNA]</scope>
    <source>
        <strain evidence="2 3">DSM 23973</strain>
    </source>
</reference>
<accession>A0A086ZWS7</accession>
<dbReference type="Pfam" id="PF09479">
    <property type="entry name" value="Flg_new"/>
    <property type="match status" value="2"/>
</dbReference>
<proteinExistence type="predicted"/>
<feature type="non-terminal residue" evidence="2">
    <location>
        <position position="361"/>
    </location>
</feature>
<evidence type="ECO:0000256" key="1">
    <source>
        <dbReference type="ARBA" id="ARBA00004196"/>
    </source>
</evidence>
<organism evidence="2 3">
    <name type="scientific">Bifidobacterium callitrichos DSM 23973</name>
    <dbReference type="NCBI Taxonomy" id="1437609"/>
    <lineage>
        <taxon>Bacteria</taxon>
        <taxon>Bacillati</taxon>
        <taxon>Actinomycetota</taxon>
        <taxon>Actinomycetes</taxon>
        <taxon>Bifidobacteriales</taxon>
        <taxon>Bifidobacteriaceae</taxon>
        <taxon>Bifidobacterium</taxon>
    </lineage>
</organism>
<dbReference type="EMBL" id="JGYS01000023">
    <property type="protein sequence ID" value="KFI50977.1"/>
    <property type="molecule type" value="Genomic_DNA"/>
</dbReference>
<dbReference type="InterPro" id="IPR042229">
    <property type="entry name" value="Listeria/Bacterioides_rpt_sf"/>
</dbReference>
<dbReference type="STRING" id="1437609.BCAL_2263"/>
<dbReference type="Gene3D" id="2.60.40.4270">
    <property type="entry name" value="Listeria-Bacteroides repeat domain"/>
    <property type="match status" value="1"/>
</dbReference>
<dbReference type="Proteomes" id="UP000029072">
    <property type="component" value="Unassembled WGS sequence"/>
</dbReference>
<dbReference type="AlphaFoldDB" id="A0A086ZWS7"/>
<sequence length="361" mass="39297">MTVKFDMNDAQSGSSVSTLYQPTDVKTTSDQKIAEPTTPAAPGARFTGWYTVRGANGQSNKYDFNKSVDANFKDATGVVTLYAGWDTTNVSRIQLNLNYRDDYGFQSQGIIIEYVEPGSTVTLPAGLEEYYQTDAQADSNKGEYTTSKLKGWKYGTAGDIVTSVKAPAEHKSTILDAAWSDDAAYLLDANGGKFADGSTSQWATIEDGAAIKFPVPTRAGYTFGAWQNKTTGYVLNSANGQYYQYNDKFENFFDINSKPVTGLTIQPGDQFKALWWSGAVQVTKATYDFNGVLKYENVEKDYAAVEAAGYTKASAKSFVDAQYALRDEYAAYTGLKTGSQAQIDAAVKLNAKYDAAKALLV</sequence>
<dbReference type="OrthoDB" id="9763188at2"/>
<evidence type="ECO:0000313" key="2">
    <source>
        <dbReference type="EMBL" id="KFI50977.1"/>
    </source>
</evidence>
<protein>
    <submittedName>
        <fullName evidence="2">Uncharacterized protein</fullName>
    </submittedName>
</protein>
<gene>
    <name evidence="2" type="ORF">BCAL_2263</name>
</gene>
<dbReference type="GO" id="GO:0030313">
    <property type="term" value="C:cell envelope"/>
    <property type="evidence" value="ECO:0007669"/>
    <property type="project" value="UniProtKB-SubCell"/>
</dbReference>
<comment type="caution">
    <text evidence="2">The sequence shown here is derived from an EMBL/GenBank/DDBJ whole genome shotgun (WGS) entry which is preliminary data.</text>
</comment>
<dbReference type="InterPro" id="IPR013378">
    <property type="entry name" value="InlB-like_B-rpt"/>
</dbReference>
<comment type="subcellular location">
    <subcellularLocation>
        <location evidence="1">Cell envelope</location>
    </subcellularLocation>
</comment>
<evidence type="ECO:0000313" key="3">
    <source>
        <dbReference type="Proteomes" id="UP000029072"/>
    </source>
</evidence>
<name>A0A086ZWS7_9BIFI</name>